<dbReference type="PROSITE" id="PS50110">
    <property type="entry name" value="RESPONSE_REGULATORY"/>
    <property type="match status" value="2"/>
</dbReference>
<dbReference type="SUPFAM" id="SSF55874">
    <property type="entry name" value="ATPase domain of HSP90 chaperone/DNA topoisomerase II/histidine kinase"/>
    <property type="match status" value="1"/>
</dbReference>
<proteinExistence type="predicted"/>
<dbReference type="Gene3D" id="3.40.50.2300">
    <property type="match status" value="2"/>
</dbReference>
<evidence type="ECO:0000259" key="9">
    <source>
        <dbReference type="PROSITE" id="PS50112"/>
    </source>
</evidence>
<dbReference type="InterPro" id="IPR003661">
    <property type="entry name" value="HisK_dim/P_dom"/>
</dbReference>
<feature type="domain" description="PAS" evidence="9">
    <location>
        <begin position="436"/>
        <end position="506"/>
    </location>
</feature>
<comment type="catalytic activity">
    <reaction evidence="1">
        <text>ATP + protein L-histidine = ADP + protein N-phospho-L-histidine.</text>
        <dbReference type="EC" id="2.7.13.3"/>
    </reaction>
</comment>
<name>A0A841J1J4_9SPHN</name>
<dbReference type="CDD" id="cd00082">
    <property type="entry name" value="HisKA"/>
    <property type="match status" value="1"/>
</dbReference>
<feature type="coiled-coil region" evidence="5">
    <location>
        <begin position="412"/>
        <end position="439"/>
    </location>
</feature>
<protein>
    <recommendedName>
        <fullName evidence="2">histidine kinase</fullName>
        <ecNumber evidence="2">2.7.13.3</ecNumber>
    </recommendedName>
</protein>
<evidence type="ECO:0000256" key="5">
    <source>
        <dbReference type="SAM" id="Coils"/>
    </source>
</evidence>
<dbReference type="Pfam" id="PF00512">
    <property type="entry name" value="HisKA"/>
    <property type="match status" value="1"/>
</dbReference>
<dbReference type="PANTHER" id="PTHR43065">
    <property type="entry name" value="SENSOR HISTIDINE KINASE"/>
    <property type="match status" value="1"/>
</dbReference>
<dbReference type="Gene3D" id="3.30.565.10">
    <property type="entry name" value="Histidine kinase-like ATPase, C-terminal domain"/>
    <property type="match status" value="1"/>
</dbReference>
<feature type="domain" description="PAC" evidence="10">
    <location>
        <begin position="249"/>
        <end position="304"/>
    </location>
</feature>
<gene>
    <name evidence="11" type="ORF">FHS92_002319</name>
</gene>
<evidence type="ECO:0000313" key="11">
    <source>
        <dbReference type="EMBL" id="MBB6124574.1"/>
    </source>
</evidence>
<dbReference type="InterPro" id="IPR001789">
    <property type="entry name" value="Sig_transdc_resp-reg_receiver"/>
</dbReference>
<evidence type="ECO:0000256" key="6">
    <source>
        <dbReference type="SAM" id="MobiDB-lite"/>
    </source>
</evidence>
<keyword evidence="5" id="KW-0175">Coiled coil</keyword>
<feature type="modified residue" description="4-aspartylphosphate" evidence="4">
    <location>
        <position position="876"/>
    </location>
</feature>
<dbReference type="SMART" id="SM00086">
    <property type="entry name" value="PAC"/>
    <property type="match status" value="4"/>
</dbReference>
<dbReference type="InterPro" id="IPR004358">
    <property type="entry name" value="Sig_transdc_His_kin-like_C"/>
</dbReference>
<dbReference type="PROSITE" id="PS50109">
    <property type="entry name" value="HIS_KIN"/>
    <property type="match status" value="1"/>
</dbReference>
<dbReference type="PROSITE" id="PS50112">
    <property type="entry name" value="PAS"/>
    <property type="match status" value="1"/>
</dbReference>
<comment type="caution">
    <text evidence="11">The sequence shown here is derived from an EMBL/GenBank/DDBJ whole genome shotgun (WGS) entry which is preliminary data.</text>
</comment>
<dbReference type="Proteomes" id="UP000552700">
    <property type="component" value="Unassembled WGS sequence"/>
</dbReference>
<feature type="modified residue" description="4-aspartylphosphate" evidence="4">
    <location>
        <position position="999"/>
    </location>
</feature>
<dbReference type="SMART" id="SM00448">
    <property type="entry name" value="REC"/>
    <property type="match status" value="2"/>
</dbReference>
<dbReference type="CDD" id="cd16919">
    <property type="entry name" value="HATPase_CckA-like"/>
    <property type="match status" value="1"/>
</dbReference>
<dbReference type="InterPro" id="IPR001610">
    <property type="entry name" value="PAC"/>
</dbReference>
<dbReference type="SUPFAM" id="SSF55785">
    <property type="entry name" value="PYP-like sensor domain (PAS domain)"/>
    <property type="match status" value="4"/>
</dbReference>
<dbReference type="RefSeq" id="WP_184080760.1">
    <property type="nucleotide sequence ID" value="NZ_JACIJP010000003.1"/>
</dbReference>
<keyword evidence="12" id="KW-1185">Reference proteome</keyword>
<evidence type="ECO:0000259" key="10">
    <source>
        <dbReference type="PROSITE" id="PS50113"/>
    </source>
</evidence>
<feature type="domain" description="Response regulatory" evidence="8">
    <location>
        <begin position="825"/>
        <end position="941"/>
    </location>
</feature>
<dbReference type="SUPFAM" id="SSF52172">
    <property type="entry name" value="CheY-like"/>
    <property type="match status" value="2"/>
</dbReference>
<dbReference type="AlphaFoldDB" id="A0A841J1J4"/>
<dbReference type="InterPro" id="IPR036097">
    <property type="entry name" value="HisK_dim/P_sf"/>
</dbReference>
<dbReference type="Gene3D" id="3.30.450.20">
    <property type="entry name" value="PAS domain"/>
    <property type="match status" value="4"/>
</dbReference>
<dbReference type="SMART" id="SM00091">
    <property type="entry name" value="PAS"/>
    <property type="match status" value="3"/>
</dbReference>
<dbReference type="Gene3D" id="2.10.70.100">
    <property type="match status" value="1"/>
</dbReference>
<feature type="domain" description="PAC" evidence="10">
    <location>
        <begin position="120"/>
        <end position="173"/>
    </location>
</feature>
<dbReference type="InterPro" id="IPR011006">
    <property type="entry name" value="CheY-like_superfamily"/>
</dbReference>
<dbReference type="InterPro" id="IPR005467">
    <property type="entry name" value="His_kinase_dom"/>
</dbReference>
<feature type="domain" description="Response regulatory" evidence="8">
    <location>
        <begin position="948"/>
        <end position="1064"/>
    </location>
</feature>
<keyword evidence="3 4" id="KW-0597">Phosphoprotein</keyword>
<reference evidence="11 12" key="1">
    <citation type="submission" date="2020-08" db="EMBL/GenBank/DDBJ databases">
        <title>Genomic Encyclopedia of Type Strains, Phase IV (KMG-IV): sequencing the most valuable type-strain genomes for metagenomic binning, comparative biology and taxonomic classification.</title>
        <authorList>
            <person name="Goeker M."/>
        </authorList>
    </citation>
    <scope>NUCLEOTIDE SEQUENCE [LARGE SCALE GENOMIC DNA]</scope>
    <source>
        <strain evidence="11 12">DSM 102255</strain>
    </source>
</reference>
<sequence>MTAKGGTASRDSLPDVRHTNGKMQDLVAGHDWARTPVGPMEQWSPTMRATVSLILQSPTAMATMWGDEGIMIFNDGYAEVAADRYLRILGQPVKDAWPEASAFNGKVMRAVLSGQTLSYKEQEFTLLRSGEEREAWFDLDYSPVIDEAGKILGVLAVVTEVTAQVRAERQLADEHDRLRHMFEKSPGFMAMLRGPTHILEIANAAYRQLVGNRDVIGKTVSEALPEVGAQGFIDLLDSVYSSGEAYIGEDTPVLLQRDAGRAPIVAYLNFIYQPIRDSYGRVSGIFVSGHDVSDQHRTQDRLRLAQRAGGIGAFELHPKSGKLTVTEEFCRLWGLDVRAEIDIAEAAALVHPADRSTLGTLQPIIHEGALGYAEYRVRRADTGEERWFARRAEALEDDEQGVIRFAGVVYDVTDRKRNEEALQQLNETLEQRVAEQSAERNRMWRLSNDMMVVTRFDGSIQAANPACTELLGWDEPDLLGQDILDFVHPDDHPVAQREMAAQRDGQKTLNVEIRMLQKDGGHRWVSWTAVSGDGLIHAIVRDIQTEKEGQRALEQTQEALRQSQKMEAIGQLTGGIAHDFNNLLTVVTGNIDMAVRALDTAGVAEARSRRALENAMKGAERAASLTHRLLAFSRRQPLAPKAIDVDRLVLGMSDMLSRSLGETIRLEIVTSPGLWRVEADPNQLESALLNLAVNARDAMPDGGELVVETANARIDEAYTAVHAEVAAGQYVVIAVTDSGHGMSRETVAHVFEPFFTTKEVGRGTGLGLSMVYGFVKQSGGHVKVYSEEGKGTTVKIYLPRMMNSQGADDEASNGASLEKSQRRETILAVEDDDDVRAYTVECLRDLGYRVLEAHDGPSALRLLKRQAEPIDLLFTDVVMPGMSGNELAEEARKIQPKLRILYTSGYTRNAMVNGGRLEPGVEMIAKPFTYAALGQKVRDLLDIGRTGRLLLVEAEPTVRTLTAEGLRGEGFAVEEAANAAEALGKVRSAQGRYDGIIIDQNLPDRRGDALVAELRAMHVDLPLLLASNEDVEALASRYANDPCADVIAKPYTASSLADTLNRLEWRCEGS</sequence>
<evidence type="ECO:0000313" key="12">
    <source>
        <dbReference type="Proteomes" id="UP000552700"/>
    </source>
</evidence>
<dbReference type="CDD" id="cd18161">
    <property type="entry name" value="REC_hyHK_blue-like"/>
    <property type="match status" value="1"/>
</dbReference>
<dbReference type="CDD" id="cd00130">
    <property type="entry name" value="PAS"/>
    <property type="match status" value="1"/>
</dbReference>
<organism evidence="11 12">
    <name type="scientific">Sphingobium subterraneum</name>
    <dbReference type="NCBI Taxonomy" id="627688"/>
    <lineage>
        <taxon>Bacteria</taxon>
        <taxon>Pseudomonadati</taxon>
        <taxon>Pseudomonadota</taxon>
        <taxon>Alphaproteobacteria</taxon>
        <taxon>Sphingomonadales</taxon>
        <taxon>Sphingomonadaceae</taxon>
        <taxon>Sphingobium</taxon>
    </lineage>
</organism>
<dbReference type="SMART" id="SM00387">
    <property type="entry name" value="HATPase_c"/>
    <property type="match status" value="1"/>
</dbReference>
<dbReference type="PANTHER" id="PTHR43065:SF42">
    <property type="entry name" value="TWO-COMPONENT SENSOR PPRA"/>
    <property type="match status" value="1"/>
</dbReference>
<dbReference type="InterPro" id="IPR036890">
    <property type="entry name" value="HATPase_C_sf"/>
</dbReference>
<dbReference type="InterPro" id="IPR035965">
    <property type="entry name" value="PAS-like_dom_sf"/>
</dbReference>
<dbReference type="PRINTS" id="PR00344">
    <property type="entry name" value="BCTRLSENSOR"/>
</dbReference>
<evidence type="ECO:0000256" key="3">
    <source>
        <dbReference type="ARBA" id="ARBA00022553"/>
    </source>
</evidence>
<dbReference type="EMBL" id="JACIJP010000003">
    <property type="protein sequence ID" value="MBB6124574.1"/>
    <property type="molecule type" value="Genomic_DNA"/>
</dbReference>
<evidence type="ECO:0000256" key="4">
    <source>
        <dbReference type="PROSITE-ProRule" id="PRU00169"/>
    </source>
</evidence>
<evidence type="ECO:0000259" key="7">
    <source>
        <dbReference type="PROSITE" id="PS50109"/>
    </source>
</evidence>
<dbReference type="InterPro" id="IPR003594">
    <property type="entry name" value="HATPase_dom"/>
</dbReference>
<feature type="domain" description="Histidine kinase" evidence="7">
    <location>
        <begin position="575"/>
        <end position="802"/>
    </location>
</feature>
<dbReference type="Pfam" id="PF08448">
    <property type="entry name" value="PAS_4"/>
    <property type="match status" value="2"/>
</dbReference>
<dbReference type="InterPro" id="IPR013655">
    <property type="entry name" value="PAS_fold_3"/>
</dbReference>
<dbReference type="EC" id="2.7.13.3" evidence="2"/>
<dbReference type="InterPro" id="IPR013656">
    <property type="entry name" value="PAS_4"/>
</dbReference>
<evidence type="ECO:0000259" key="8">
    <source>
        <dbReference type="PROSITE" id="PS50110"/>
    </source>
</evidence>
<dbReference type="SMART" id="SM00388">
    <property type="entry name" value="HisKA"/>
    <property type="match status" value="1"/>
</dbReference>
<dbReference type="PROSITE" id="PS50113">
    <property type="entry name" value="PAC"/>
    <property type="match status" value="3"/>
</dbReference>
<dbReference type="Pfam" id="PF00072">
    <property type="entry name" value="Response_reg"/>
    <property type="match status" value="2"/>
</dbReference>
<dbReference type="Pfam" id="PF02518">
    <property type="entry name" value="HATPase_c"/>
    <property type="match status" value="1"/>
</dbReference>
<dbReference type="Pfam" id="PF08447">
    <property type="entry name" value="PAS_3"/>
    <property type="match status" value="2"/>
</dbReference>
<dbReference type="Gene3D" id="1.10.287.130">
    <property type="match status" value="1"/>
</dbReference>
<dbReference type="GO" id="GO:0000155">
    <property type="term" value="F:phosphorelay sensor kinase activity"/>
    <property type="evidence" value="ECO:0007669"/>
    <property type="project" value="InterPro"/>
</dbReference>
<dbReference type="CDD" id="cd00156">
    <property type="entry name" value="REC"/>
    <property type="match status" value="1"/>
</dbReference>
<evidence type="ECO:0000256" key="2">
    <source>
        <dbReference type="ARBA" id="ARBA00012438"/>
    </source>
</evidence>
<feature type="region of interest" description="Disordered" evidence="6">
    <location>
        <begin position="1"/>
        <end position="20"/>
    </location>
</feature>
<dbReference type="InterPro" id="IPR000700">
    <property type="entry name" value="PAS-assoc_C"/>
</dbReference>
<dbReference type="SUPFAM" id="SSF47384">
    <property type="entry name" value="Homodimeric domain of signal transducing histidine kinase"/>
    <property type="match status" value="1"/>
</dbReference>
<evidence type="ECO:0000256" key="1">
    <source>
        <dbReference type="ARBA" id="ARBA00000085"/>
    </source>
</evidence>
<dbReference type="InterPro" id="IPR000014">
    <property type="entry name" value="PAS"/>
</dbReference>
<feature type="domain" description="PAC" evidence="10">
    <location>
        <begin position="371"/>
        <end position="424"/>
    </location>
</feature>
<dbReference type="NCBIfam" id="TIGR00229">
    <property type="entry name" value="sensory_box"/>
    <property type="match status" value="1"/>
</dbReference>
<accession>A0A841J1J4</accession>